<evidence type="ECO:0000313" key="2">
    <source>
        <dbReference type="EMBL" id="QHU20444.1"/>
    </source>
</evidence>
<dbReference type="InterPro" id="IPR001173">
    <property type="entry name" value="Glyco_trans_2-like"/>
</dbReference>
<dbReference type="AlphaFoldDB" id="A0A6C0KVD5"/>
<name>A0A6C0KVD5_9ZZZZ</name>
<protein>
    <recommendedName>
        <fullName evidence="1">Glycosyltransferase 2-like domain-containing protein</fullName>
    </recommendedName>
</protein>
<reference evidence="2" key="1">
    <citation type="journal article" date="2020" name="Nature">
        <title>Giant virus diversity and host interactions through global metagenomics.</title>
        <authorList>
            <person name="Schulz F."/>
            <person name="Roux S."/>
            <person name="Paez-Espino D."/>
            <person name="Jungbluth S."/>
            <person name="Walsh D.A."/>
            <person name="Denef V.J."/>
            <person name="McMahon K.D."/>
            <person name="Konstantinidis K.T."/>
            <person name="Eloe-Fadrosh E.A."/>
            <person name="Kyrpides N.C."/>
            <person name="Woyke T."/>
        </authorList>
    </citation>
    <scope>NUCLEOTIDE SEQUENCE</scope>
    <source>
        <strain evidence="2">GVMAG-S-3300013093-109</strain>
    </source>
</reference>
<sequence length="600" mass="67969">MAPLSISILYNKANPYGLQDDAQLIERLLKHISIGQTILKPKFLDPREPLIHCDIQIHLEVPVYAAIPWAHTNILLVNPDQWSISYDAYVHAFDALLFRDSVSKQQFQNELTVKGIAANHLYAIPWCASWKDVPMTSYEKEGFVCFLGGSTNKSEYLLSVLSQWRSSDPSLTIYTARQDLADKMRGLPDSITIVCQELSQETQRAIMTQYKGHLIVSQAEAFGYAAANAEVVGSFSIMNRLPVFTETYASSLGIAWLSNEYSSGSRHPNARPTAALRQELEGAFASFQQVSMKAVRKERQGISAKRLENVVKALTPLFHELQLLILKRRPSRGVVHCPPLLQIADCPAISIITPTYNRKKLIEIAFHNLLATDYPQNKIEWIVIEDNEKTPHMVTEKIMNFQIQVPTMTIKYIPIEGRMTIGEKRNVAIEQASNNVILFMDDDDHYPSTSFRRRVAWLTQGVKRGQINQTITCCTTLALYDLQRGTSAVNVPPMNLPFSQRISEATLTFYKSAWEERKFPAISVAEGEGWIEGRENQVLEMQPQQIIVAFTHGENQTSRRVPADQPPSCFWGFPKEYLIFIHELAGVQIEEDKRPKKSSK</sequence>
<dbReference type="SUPFAM" id="SSF53448">
    <property type="entry name" value="Nucleotide-diphospho-sugar transferases"/>
    <property type="match status" value="1"/>
</dbReference>
<dbReference type="InterPro" id="IPR029044">
    <property type="entry name" value="Nucleotide-diphossugar_trans"/>
</dbReference>
<dbReference type="Pfam" id="PF00535">
    <property type="entry name" value="Glycos_transf_2"/>
    <property type="match status" value="1"/>
</dbReference>
<dbReference type="Gene3D" id="3.90.550.10">
    <property type="entry name" value="Spore Coat Polysaccharide Biosynthesis Protein SpsA, Chain A"/>
    <property type="match status" value="1"/>
</dbReference>
<evidence type="ECO:0000259" key="1">
    <source>
        <dbReference type="Pfam" id="PF00535"/>
    </source>
</evidence>
<dbReference type="EMBL" id="MN740968">
    <property type="protein sequence ID" value="QHU20444.1"/>
    <property type="molecule type" value="Genomic_DNA"/>
</dbReference>
<organism evidence="2">
    <name type="scientific">viral metagenome</name>
    <dbReference type="NCBI Taxonomy" id="1070528"/>
    <lineage>
        <taxon>unclassified sequences</taxon>
        <taxon>metagenomes</taxon>
        <taxon>organismal metagenomes</taxon>
    </lineage>
</organism>
<accession>A0A6C0KVD5</accession>
<feature type="domain" description="Glycosyltransferase 2-like" evidence="1">
    <location>
        <begin position="350"/>
        <end position="460"/>
    </location>
</feature>
<dbReference type="CDD" id="cd00761">
    <property type="entry name" value="Glyco_tranf_GTA_type"/>
    <property type="match status" value="1"/>
</dbReference>
<proteinExistence type="predicted"/>